<dbReference type="EMBL" id="JAAIUW010000009">
    <property type="protein sequence ID" value="KAF7815426.1"/>
    <property type="molecule type" value="Genomic_DNA"/>
</dbReference>
<protein>
    <submittedName>
        <fullName evidence="2">Uncharacterized protein</fullName>
    </submittedName>
</protein>
<comment type="caution">
    <text evidence="2">The sequence shown here is derived from an EMBL/GenBank/DDBJ whole genome shotgun (WGS) entry which is preliminary data.</text>
</comment>
<feature type="compositionally biased region" description="Polar residues" evidence="1">
    <location>
        <begin position="43"/>
        <end position="52"/>
    </location>
</feature>
<proteinExistence type="predicted"/>
<dbReference type="AlphaFoldDB" id="A0A834T5D4"/>
<keyword evidence="3" id="KW-1185">Reference proteome</keyword>
<feature type="compositionally biased region" description="Basic and acidic residues" evidence="1">
    <location>
        <begin position="1"/>
        <end position="11"/>
    </location>
</feature>
<organism evidence="2 3">
    <name type="scientific">Senna tora</name>
    <dbReference type="NCBI Taxonomy" id="362788"/>
    <lineage>
        <taxon>Eukaryota</taxon>
        <taxon>Viridiplantae</taxon>
        <taxon>Streptophyta</taxon>
        <taxon>Embryophyta</taxon>
        <taxon>Tracheophyta</taxon>
        <taxon>Spermatophyta</taxon>
        <taxon>Magnoliopsida</taxon>
        <taxon>eudicotyledons</taxon>
        <taxon>Gunneridae</taxon>
        <taxon>Pentapetalae</taxon>
        <taxon>rosids</taxon>
        <taxon>fabids</taxon>
        <taxon>Fabales</taxon>
        <taxon>Fabaceae</taxon>
        <taxon>Caesalpinioideae</taxon>
        <taxon>Cassia clade</taxon>
        <taxon>Senna</taxon>
    </lineage>
</organism>
<gene>
    <name evidence="2" type="ORF">G2W53_029395</name>
</gene>
<evidence type="ECO:0000256" key="1">
    <source>
        <dbReference type="SAM" id="MobiDB-lite"/>
    </source>
</evidence>
<dbReference type="Proteomes" id="UP000634136">
    <property type="component" value="Unassembled WGS sequence"/>
</dbReference>
<evidence type="ECO:0000313" key="3">
    <source>
        <dbReference type="Proteomes" id="UP000634136"/>
    </source>
</evidence>
<reference evidence="2" key="1">
    <citation type="submission" date="2020-09" db="EMBL/GenBank/DDBJ databases">
        <title>Genome-Enabled Discovery of Anthraquinone Biosynthesis in Senna tora.</title>
        <authorList>
            <person name="Kang S.-H."/>
            <person name="Pandey R.P."/>
            <person name="Lee C.-M."/>
            <person name="Sim J.-S."/>
            <person name="Jeong J.-T."/>
            <person name="Choi B.-S."/>
            <person name="Jung M."/>
            <person name="Ginzburg D."/>
            <person name="Zhao K."/>
            <person name="Won S.Y."/>
            <person name="Oh T.-J."/>
            <person name="Yu Y."/>
            <person name="Kim N.-H."/>
            <person name="Lee O.R."/>
            <person name="Lee T.-H."/>
            <person name="Bashyal P."/>
            <person name="Kim T.-S."/>
            <person name="Lee W.-H."/>
            <person name="Kawkins C."/>
            <person name="Kim C.-K."/>
            <person name="Kim J.S."/>
            <person name="Ahn B.O."/>
            <person name="Rhee S.Y."/>
            <person name="Sohng J.K."/>
        </authorList>
    </citation>
    <scope>NUCLEOTIDE SEQUENCE</scope>
    <source>
        <tissue evidence="2">Leaf</tissue>
    </source>
</reference>
<accession>A0A834T5D4</accession>
<feature type="region of interest" description="Disordered" evidence="1">
    <location>
        <begin position="1"/>
        <end position="103"/>
    </location>
</feature>
<sequence>MDNDKELDRKNNPPKKRTAEPADDESQLRSHRATEPAEELAERQSQLRNQRATKPAAWRTGGSASGEPFPLKGDSKSPFLGADRQMDLPLMNRLPLKKDNGSS</sequence>
<name>A0A834T5D4_9FABA</name>
<feature type="compositionally biased region" description="Basic and acidic residues" evidence="1">
    <location>
        <begin position="26"/>
        <end position="35"/>
    </location>
</feature>
<evidence type="ECO:0000313" key="2">
    <source>
        <dbReference type="EMBL" id="KAF7815426.1"/>
    </source>
</evidence>